<sequence length="19" mass="2258">MIPNQVKKLTATPTLRWIF</sequence>
<comment type="caution">
    <text evidence="1">The sequence shown here is derived from an EMBL/GenBank/DDBJ whole genome shotgun (WGS) entry which is preliminary data.</text>
</comment>
<feature type="non-terminal residue" evidence="1">
    <location>
        <position position="19"/>
    </location>
</feature>
<dbReference type="Proteomes" id="UP000663864">
    <property type="component" value="Unassembled WGS sequence"/>
</dbReference>
<name>A0A815UCA3_9BILA</name>
<proteinExistence type="predicted"/>
<evidence type="ECO:0000313" key="1">
    <source>
        <dbReference type="EMBL" id="CAF1520600.1"/>
    </source>
</evidence>
<organism evidence="1 2">
    <name type="scientific">Rotaria sordida</name>
    <dbReference type="NCBI Taxonomy" id="392033"/>
    <lineage>
        <taxon>Eukaryota</taxon>
        <taxon>Metazoa</taxon>
        <taxon>Spiralia</taxon>
        <taxon>Gnathifera</taxon>
        <taxon>Rotifera</taxon>
        <taxon>Eurotatoria</taxon>
        <taxon>Bdelloidea</taxon>
        <taxon>Philodinida</taxon>
        <taxon>Philodinidae</taxon>
        <taxon>Rotaria</taxon>
    </lineage>
</organism>
<gene>
    <name evidence="1" type="ORF">ZHD862_LOCUS38353</name>
</gene>
<reference evidence="1" key="1">
    <citation type="submission" date="2021-02" db="EMBL/GenBank/DDBJ databases">
        <authorList>
            <person name="Nowell W R."/>
        </authorList>
    </citation>
    <scope>NUCLEOTIDE SEQUENCE</scope>
</reference>
<evidence type="ECO:0000313" key="2">
    <source>
        <dbReference type="Proteomes" id="UP000663864"/>
    </source>
</evidence>
<protein>
    <submittedName>
        <fullName evidence="1">Uncharacterized protein</fullName>
    </submittedName>
</protein>
<accession>A0A815UCA3</accession>
<dbReference type="AlphaFoldDB" id="A0A815UCA3"/>
<dbReference type="EMBL" id="CAJNOT010008749">
    <property type="protein sequence ID" value="CAF1520600.1"/>
    <property type="molecule type" value="Genomic_DNA"/>
</dbReference>